<feature type="domain" description="Serine aminopeptidase S33" evidence="1">
    <location>
        <begin position="124"/>
        <end position="330"/>
    </location>
</feature>
<dbReference type="EMBL" id="FRXO01000002">
    <property type="protein sequence ID" value="SHO63007.1"/>
    <property type="molecule type" value="Genomic_DNA"/>
</dbReference>
<reference evidence="2 3" key="1">
    <citation type="submission" date="2016-12" db="EMBL/GenBank/DDBJ databases">
        <authorList>
            <person name="Song W.-J."/>
            <person name="Kurnit D.M."/>
        </authorList>
    </citation>
    <scope>NUCLEOTIDE SEQUENCE [LARGE SCALE GENOMIC DNA]</scope>
    <source>
        <strain evidence="2 3">DSM 19599</strain>
    </source>
</reference>
<dbReference type="Gene3D" id="3.40.50.1820">
    <property type="entry name" value="alpha/beta hydrolase"/>
    <property type="match status" value="1"/>
</dbReference>
<dbReference type="SUPFAM" id="SSF53474">
    <property type="entry name" value="alpha/beta-Hydrolases"/>
    <property type="match status" value="1"/>
</dbReference>
<dbReference type="InterPro" id="IPR029058">
    <property type="entry name" value="AB_hydrolase_fold"/>
</dbReference>
<keyword evidence="3" id="KW-1185">Reference proteome</keyword>
<dbReference type="InterPro" id="IPR022742">
    <property type="entry name" value="Hydrolase_4"/>
</dbReference>
<name>A0A1M7ZDP9_9HYPH</name>
<accession>A0A1M7ZDP9</accession>
<keyword evidence="2" id="KW-0378">Hydrolase</keyword>
<dbReference type="Proteomes" id="UP000186406">
    <property type="component" value="Unassembled WGS sequence"/>
</dbReference>
<dbReference type="AlphaFoldDB" id="A0A1M7ZDP9"/>
<evidence type="ECO:0000313" key="3">
    <source>
        <dbReference type="Proteomes" id="UP000186406"/>
    </source>
</evidence>
<proteinExistence type="predicted"/>
<dbReference type="STRING" id="1123029.SAMN02745172_01239"/>
<organism evidence="2 3">
    <name type="scientific">Pseudoxanthobacter soli DSM 19599</name>
    <dbReference type="NCBI Taxonomy" id="1123029"/>
    <lineage>
        <taxon>Bacteria</taxon>
        <taxon>Pseudomonadati</taxon>
        <taxon>Pseudomonadota</taxon>
        <taxon>Alphaproteobacteria</taxon>
        <taxon>Hyphomicrobiales</taxon>
        <taxon>Segnochrobactraceae</taxon>
        <taxon>Pseudoxanthobacter</taxon>
    </lineage>
</organism>
<dbReference type="Pfam" id="PF12146">
    <property type="entry name" value="Hydrolase_4"/>
    <property type="match status" value="1"/>
</dbReference>
<dbReference type="InterPro" id="IPR051044">
    <property type="entry name" value="MAG_DAG_Lipase"/>
</dbReference>
<gene>
    <name evidence="2" type="ORF">SAMN02745172_01239</name>
</gene>
<sequence length="505" mass="54675">MPARRRPMFKRLLTVAKRIGLVAAAVLVTLLAVRIWDVERGPPLEPWHSFVPHELSVAEMDHGDWQTYLAAEDKAFQSVRTQVTEKLDTEDRTPINRYFSGSRIYPPGFAKDWNRSYEMMPSGAVRGAVVLLHGLTDSPYSLRHVADLYAARGFVAVGVRLPGHGTVPGGLTEGTWQDWMAATRLAMREARRLAGPDGPIHIVGYSNGGALALLYTLDSLDDSALPRPAKVVLLSPMVGVTEFARFAGLAALPAVLPAFAKAAWLNILPEFNPFKYNSFPVNAARQSYLLTQAVQEAIASHAGDDSLKEFPPVQTFLSVLDTTVSTAAVVDALHAVLAEARSELVLFDINRNADVDSLAMFRPSTLAALSDLLPPAPRPFRSIVVTNRNRATPDMEALVTEAGATGTTAIPLPLTYPHDVYSLSHIAVPFPLSDGLYGLDPAETPAEDFGISLGTLSSRGESRALVVGMDFIMRMQSNPFFPYMAERIAADLPPPEAPASAASPD</sequence>
<evidence type="ECO:0000313" key="2">
    <source>
        <dbReference type="EMBL" id="SHO63007.1"/>
    </source>
</evidence>
<evidence type="ECO:0000259" key="1">
    <source>
        <dbReference type="Pfam" id="PF12146"/>
    </source>
</evidence>
<dbReference type="PANTHER" id="PTHR11614">
    <property type="entry name" value="PHOSPHOLIPASE-RELATED"/>
    <property type="match status" value="1"/>
</dbReference>
<dbReference type="RefSeq" id="WP_073626617.1">
    <property type="nucleotide sequence ID" value="NZ_FRXO01000002.1"/>
</dbReference>
<keyword evidence="2" id="KW-0031">Aminopeptidase</keyword>
<protein>
    <submittedName>
        <fullName evidence="2">Serine aminopeptidase, S33</fullName>
    </submittedName>
</protein>
<dbReference type="GO" id="GO:0004177">
    <property type="term" value="F:aminopeptidase activity"/>
    <property type="evidence" value="ECO:0007669"/>
    <property type="project" value="UniProtKB-KW"/>
</dbReference>
<keyword evidence="2" id="KW-0645">Protease</keyword>